<evidence type="ECO:0000313" key="3">
    <source>
        <dbReference type="Proteomes" id="UP000177268"/>
    </source>
</evidence>
<protein>
    <submittedName>
        <fullName evidence="2">Uncharacterized protein</fullName>
    </submittedName>
</protein>
<keyword evidence="1" id="KW-0472">Membrane</keyword>
<gene>
    <name evidence="2" type="ORF">A2Z00_01210</name>
</gene>
<dbReference type="STRING" id="1798370.A2Z00_01210"/>
<dbReference type="EMBL" id="MFIZ01000034">
    <property type="protein sequence ID" value="OGG11246.1"/>
    <property type="molecule type" value="Genomic_DNA"/>
</dbReference>
<reference evidence="2 3" key="1">
    <citation type="journal article" date="2016" name="Nat. Commun.">
        <title>Thousands of microbial genomes shed light on interconnected biogeochemical processes in an aquifer system.</title>
        <authorList>
            <person name="Anantharaman K."/>
            <person name="Brown C.T."/>
            <person name="Hug L.A."/>
            <person name="Sharon I."/>
            <person name="Castelle C.J."/>
            <person name="Probst A.J."/>
            <person name="Thomas B.C."/>
            <person name="Singh A."/>
            <person name="Wilkins M.J."/>
            <person name="Karaoz U."/>
            <person name="Brodie E.L."/>
            <person name="Williams K.H."/>
            <person name="Hubbard S.S."/>
            <person name="Banfield J.F."/>
        </authorList>
    </citation>
    <scope>NUCLEOTIDE SEQUENCE [LARGE SCALE GENOMIC DNA]</scope>
</reference>
<organism evidence="2 3">
    <name type="scientific">Candidatus Gottesmanbacteria bacterium RBG_13_45_10</name>
    <dbReference type="NCBI Taxonomy" id="1798370"/>
    <lineage>
        <taxon>Bacteria</taxon>
        <taxon>Candidatus Gottesmaniibacteriota</taxon>
    </lineage>
</organism>
<dbReference type="Proteomes" id="UP000177268">
    <property type="component" value="Unassembled WGS sequence"/>
</dbReference>
<name>A0A1F5ZFG3_9BACT</name>
<dbReference type="InterPro" id="IPR043993">
    <property type="entry name" value="T4SS_pilin"/>
</dbReference>
<accession>A0A1F5ZFG3</accession>
<dbReference type="AlphaFoldDB" id="A0A1F5ZFG3"/>
<keyword evidence="1" id="KW-0812">Transmembrane</keyword>
<evidence type="ECO:0000256" key="1">
    <source>
        <dbReference type="SAM" id="Phobius"/>
    </source>
</evidence>
<sequence length="115" mass="11972">MILPRIIAIVHAAEQLKGPAGFEDVASIGSLETLFKNVVQAVVALSGVALFVMLVVGGFSFLLSGGDPKKLEQARGTITNAIIGLVIIISAYLILRIIQAITGANVTIFKITSGP</sequence>
<evidence type="ECO:0000313" key="2">
    <source>
        <dbReference type="EMBL" id="OGG11246.1"/>
    </source>
</evidence>
<comment type="caution">
    <text evidence="2">The sequence shown here is derived from an EMBL/GenBank/DDBJ whole genome shotgun (WGS) entry which is preliminary data.</text>
</comment>
<proteinExistence type="predicted"/>
<dbReference type="Pfam" id="PF18895">
    <property type="entry name" value="T4SS_pilin"/>
    <property type="match status" value="1"/>
</dbReference>
<feature type="transmembrane region" description="Helical" evidence="1">
    <location>
        <begin position="77"/>
        <end position="95"/>
    </location>
</feature>
<feature type="transmembrane region" description="Helical" evidence="1">
    <location>
        <begin position="41"/>
        <end position="65"/>
    </location>
</feature>
<keyword evidence="1" id="KW-1133">Transmembrane helix</keyword>